<evidence type="ECO:0000256" key="2">
    <source>
        <dbReference type="ARBA" id="ARBA00022603"/>
    </source>
</evidence>
<dbReference type="AlphaFoldDB" id="A0A1J5QG29"/>
<dbReference type="InterPro" id="IPR051052">
    <property type="entry name" value="Diverse_substrate_MTase"/>
</dbReference>
<accession>A0A1J5QG29</accession>
<evidence type="ECO:0000256" key="1">
    <source>
        <dbReference type="ARBA" id="ARBA00008361"/>
    </source>
</evidence>
<reference evidence="5" key="1">
    <citation type="submission" date="2016-10" db="EMBL/GenBank/DDBJ databases">
        <title>Sequence of Gallionella enrichment culture.</title>
        <authorList>
            <person name="Poehlein A."/>
            <person name="Muehling M."/>
            <person name="Daniel R."/>
        </authorList>
    </citation>
    <scope>NUCLEOTIDE SEQUENCE</scope>
</reference>
<protein>
    <submittedName>
        <fullName evidence="5">Putative methyltransferase YcgJ</fullName>
        <ecNumber evidence="5">2.1.1.-</ecNumber>
    </submittedName>
</protein>
<feature type="domain" description="Methyltransferase type 11" evidence="4">
    <location>
        <begin position="58"/>
        <end position="154"/>
    </location>
</feature>
<dbReference type="PANTHER" id="PTHR44942:SF4">
    <property type="entry name" value="METHYLTRANSFERASE TYPE 11 DOMAIN-CONTAINING PROTEIN"/>
    <property type="match status" value="1"/>
</dbReference>
<comment type="similarity">
    <text evidence="1">Belongs to the methyltransferase superfamily.</text>
</comment>
<dbReference type="InterPro" id="IPR013216">
    <property type="entry name" value="Methyltransf_11"/>
</dbReference>
<dbReference type="Pfam" id="PF08241">
    <property type="entry name" value="Methyltransf_11"/>
    <property type="match status" value="1"/>
</dbReference>
<dbReference type="GO" id="GO:0032259">
    <property type="term" value="P:methylation"/>
    <property type="evidence" value="ECO:0007669"/>
    <property type="project" value="UniProtKB-KW"/>
</dbReference>
<dbReference type="EMBL" id="MLJW01001307">
    <property type="protein sequence ID" value="OIQ78927.1"/>
    <property type="molecule type" value="Genomic_DNA"/>
</dbReference>
<dbReference type="GO" id="GO:0008757">
    <property type="term" value="F:S-adenosylmethionine-dependent methyltransferase activity"/>
    <property type="evidence" value="ECO:0007669"/>
    <property type="project" value="InterPro"/>
</dbReference>
<dbReference type="EC" id="2.1.1.-" evidence="5"/>
<proteinExistence type="inferred from homology"/>
<dbReference type="CDD" id="cd02440">
    <property type="entry name" value="AdoMet_MTases"/>
    <property type="match status" value="1"/>
</dbReference>
<organism evidence="5">
    <name type="scientific">mine drainage metagenome</name>
    <dbReference type="NCBI Taxonomy" id="410659"/>
    <lineage>
        <taxon>unclassified sequences</taxon>
        <taxon>metagenomes</taxon>
        <taxon>ecological metagenomes</taxon>
    </lineage>
</organism>
<dbReference type="SUPFAM" id="SSF53335">
    <property type="entry name" value="S-adenosyl-L-methionine-dependent methyltransferases"/>
    <property type="match status" value="1"/>
</dbReference>
<dbReference type="InterPro" id="IPR029063">
    <property type="entry name" value="SAM-dependent_MTases_sf"/>
</dbReference>
<dbReference type="PANTHER" id="PTHR44942">
    <property type="entry name" value="METHYLTRANSF_11 DOMAIN-CONTAINING PROTEIN"/>
    <property type="match status" value="1"/>
</dbReference>
<keyword evidence="2 5" id="KW-0489">Methyltransferase</keyword>
<sequence length="265" mass="29020">MRHRPPFNPENAMKQQNLAAAQFDATAQSYLTSCVHSQGADLQRLGRLARELGCQDALDLGCGAGHASYALAESGAQVTAYDLSQAMLDVVGRQARQRGLENLRTEQGPAERLPLADATFDLVATRFSAHHWLDVRAALAEARRVLKANGTLVVIDVVAPENPLFDTVLQTVEILRDASHVRDYRVSEWGAMLQAAGFAAPASDSWTLPMEFAGWTARMRTPALRADAVRDVLAHAAQEARQHFDVKPDGSFRLDVAWLQARPRA</sequence>
<evidence type="ECO:0000256" key="3">
    <source>
        <dbReference type="ARBA" id="ARBA00022679"/>
    </source>
</evidence>
<evidence type="ECO:0000259" key="4">
    <source>
        <dbReference type="Pfam" id="PF08241"/>
    </source>
</evidence>
<dbReference type="Gene3D" id="3.40.50.150">
    <property type="entry name" value="Vaccinia Virus protein VP39"/>
    <property type="match status" value="1"/>
</dbReference>
<name>A0A1J5QG29_9ZZZZ</name>
<gene>
    <name evidence="5" type="primary">ycgJ_7</name>
    <name evidence="5" type="ORF">GALL_393570</name>
</gene>
<comment type="caution">
    <text evidence="5">The sequence shown here is derived from an EMBL/GenBank/DDBJ whole genome shotgun (WGS) entry which is preliminary data.</text>
</comment>
<evidence type="ECO:0000313" key="5">
    <source>
        <dbReference type="EMBL" id="OIQ78927.1"/>
    </source>
</evidence>
<keyword evidence="3 5" id="KW-0808">Transferase</keyword>